<dbReference type="HOGENOM" id="CLU_871876_0_0_1"/>
<dbReference type="AlphaFoldDB" id="A0A0C3PKN8"/>
<feature type="region of interest" description="Disordered" evidence="1">
    <location>
        <begin position="195"/>
        <end position="225"/>
    </location>
</feature>
<sequence>MNQTIQAKAFAVIPITSFLLICFQPKFSLDFFALRDTLDSVFVNIRLGYKAPTGRDSLLHPTLLQHVSKVIRCIAHPRAALRHPPRATYVPSRPRVVRPHASPPDLRDARDAHIVFEAVRLNILPLITRRLTTIEREQLISGNVFVWEEAEHKQGGLERWTDGRRWSQSRMRGDYLFYEEKIEITAEERDAKAARRARRTLDPFSCQPAPVRRQDRPSKPDGLTKQTYSIQVQGSSYESPKKWHIVAYFSGDDYTRLPVVDNYEYLRNIRIPDGVFFAKGNQSRQNRKSSLEMTRESTSSALNSPVSLSIPVPEGSTPS</sequence>
<protein>
    <recommendedName>
        <fullName evidence="4">cAMP-independent regulatory protein pac2</fullName>
    </recommendedName>
</protein>
<keyword evidence="3" id="KW-1185">Reference proteome</keyword>
<name>A0A0C3PKN8_PHLG1</name>
<reference evidence="2 3" key="1">
    <citation type="journal article" date="2014" name="PLoS Genet.">
        <title>Analysis of the Phlebiopsis gigantea genome, transcriptome and secretome provides insight into its pioneer colonization strategies of wood.</title>
        <authorList>
            <person name="Hori C."/>
            <person name="Ishida T."/>
            <person name="Igarashi K."/>
            <person name="Samejima M."/>
            <person name="Suzuki H."/>
            <person name="Master E."/>
            <person name="Ferreira P."/>
            <person name="Ruiz-Duenas F.J."/>
            <person name="Held B."/>
            <person name="Canessa P."/>
            <person name="Larrondo L.F."/>
            <person name="Schmoll M."/>
            <person name="Druzhinina I.S."/>
            <person name="Kubicek C.P."/>
            <person name="Gaskell J.A."/>
            <person name="Kersten P."/>
            <person name="St John F."/>
            <person name="Glasner J."/>
            <person name="Sabat G."/>
            <person name="Splinter BonDurant S."/>
            <person name="Syed K."/>
            <person name="Yadav J."/>
            <person name="Mgbeahuruike A.C."/>
            <person name="Kovalchuk A."/>
            <person name="Asiegbu F.O."/>
            <person name="Lackner G."/>
            <person name="Hoffmeister D."/>
            <person name="Rencoret J."/>
            <person name="Gutierrez A."/>
            <person name="Sun H."/>
            <person name="Lindquist E."/>
            <person name="Barry K."/>
            <person name="Riley R."/>
            <person name="Grigoriev I.V."/>
            <person name="Henrissat B."/>
            <person name="Kues U."/>
            <person name="Berka R.M."/>
            <person name="Martinez A.T."/>
            <person name="Covert S.F."/>
            <person name="Blanchette R.A."/>
            <person name="Cullen D."/>
        </authorList>
    </citation>
    <scope>NUCLEOTIDE SEQUENCE [LARGE SCALE GENOMIC DNA]</scope>
    <source>
        <strain evidence="2 3">11061_1 CR5-6</strain>
    </source>
</reference>
<dbReference type="PANTHER" id="PTHR28027:SF1">
    <property type="entry name" value="CAMP INDEPENDENT REGULATORY PROTEIN (AFU_ORTHOLOGUE AFUA_3G09640)"/>
    <property type="match status" value="1"/>
</dbReference>
<dbReference type="PANTHER" id="PTHR28027">
    <property type="entry name" value="TRANSCRIPTIONAL REGULATOR MIT1"/>
    <property type="match status" value="1"/>
</dbReference>
<feature type="compositionally biased region" description="Polar residues" evidence="1">
    <location>
        <begin position="296"/>
        <end position="307"/>
    </location>
</feature>
<dbReference type="GO" id="GO:0003677">
    <property type="term" value="F:DNA binding"/>
    <property type="evidence" value="ECO:0007669"/>
    <property type="project" value="TreeGrafter"/>
</dbReference>
<evidence type="ECO:0000313" key="3">
    <source>
        <dbReference type="Proteomes" id="UP000053257"/>
    </source>
</evidence>
<feature type="region of interest" description="Disordered" evidence="1">
    <location>
        <begin position="281"/>
        <end position="319"/>
    </location>
</feature>
<evidence type="ECO:0008006" key="4">
    <source>
        <dbReference type="Google" id="ProtNLM"/>
    </source>
</evidence>
<dbReference type="Pfam" id="PF09729">
    <property type="entry name" value="Gti1_Pac2"/>
    <property type="match status" value="1"/>
</dbReference>
<evidence type="ECO:0000256" key="1">
    <source>
        <dbReference type="SAM" id="MobiDB-lite"/>
    </source>
</evidence>
<dbReference type="OrthoDB" id="5572844at2759"/>
<dbReference type="EMBL" id="KN840508">
    <property type="protein sequence ID" value="KIP06903.1"/>
    <property type="molecule type" value="Genomic_DNA"/>
</dbReference>
<proteinExistence type="predicted"/>
<evidence type="ECO:0000313" key="2">
    <source>
        <dbReference type="EMBL" id="KIP06903.1"/>
    </source>
</evidence>
<organism evidence="2 3">
    <name type="scientific">Phlebiopsis gigantea (strain 11061_1 CR5-6)</name>
    <name type="common">White-rot fungus</name>
    <name type="synonym">Peniophora gigantea</name>
    <dbReference type="NCBI Taxonomy" id="745531"/>
    <lineage>
        <taxon>Eukaryota</taxon>
        <taxon>Fungi</taxon>
        <taxon>Dikarya</taxon>
        <taxon>Basidiomycota</taxon>
        <taxon>Agaricomycotina</taxon>
        <taxon>Agaricomycetes</taxon>
        <taxon>Polyporales</taxon>
        <taxon>Phanerochaetaceae</taxon>
        <taxon>Phlebiopsis</taxon>
    </lineage>
</organism>
<accession>A0A0C3PKN8</accession>
<dbReference type="Proteomes" id="UP000053257">
    <property type="component" value="Unassembled WGS sequence"/>
</dbReference>
<gene>
    <name evidence="2" type="ORF">PHLGIDRAFT_106445</name>
</gene>
<dbReference type="InterPro" id="IPR018608">
    <property type="entry name" value="Gti1/Pac2"/>
</dbReference>